<accession>A0AAP4RA21</accession>
<dbReference type="RefSeq" id="WP_301790368.1">
    <property type="nucleotide sequence ID" value="NZ_JAUJQS010000049.1"/>
</dbReference>
<name>A0AAP4RA21_9BURK</name>
<comment type="caution">
    <text evidence="1">The sequence shown here is derived from an EMBL/GenBank/DDBJ whole genome shotgun (WGS) entry which is preliminary data.</text>
</comment>
<protein>
    <submittedName>
        <fullName evidence="1">Uncharacterized protein</fullName>
    </submittedName>
</protein>
<evidence type="ECO:0000313" key="1">
    <source>
        <dbReference type="EMBL" id="MDN7570289.1"/>
    </source>
</evidence>
<gene>
    <name evidence="1" type="ORF">QZM56_38030</name>
</gene>
<organism evidence="1 2">
    <name type="scientific">Burkholderia contaminans</name>
    <dbReference type="NCBI Taxonomy" id="488447"/>
    <lineage>
        <taxon>Bacteria</taxon>
        <taxon>Pseudomonadati</taxon>
        <taxon>Pseudomonadota</taxon>
        <taxon>Betaproteobacteria</taxon>
        <taxon>Burkholderiales</taxon>
        <taxon>Burkholderiaceae</taxon>
        <taxon>Burkholderia</taxon>
        <taxon>Burkholderia cepacia complex</taxon>
    </lineage>
</organism>
<proteinExistence type="predicted"/>
<dbReference type="Proteomes" id="UP001172109">
    <property type="component" value="Unassembled WGS sequence"/>
</dbReference>
<dbReference type="EMBL" id="JAUJQS010000049">
    <property type="protein sequence ID" value="MDN7570289.1"/>
    <property type="molecule type" value="Genomic_DNA"/>
</dbReference>
<dbReference type="AlphaFoldDB" id="A0AAP4RA21"/>
<reference evidence="1" key="1">
    <citation type="submission" date="2023-07" db="EMBL/GenBank/DDBJ databases">
        <title>A collection of bacterial strains from the Burkholderia cepacia Research Laboratory and Repository.</title>
        <authorList>
            <person name="Lipuma J."/>
            <person name="Spilker T."/>
            <person name="Caverly L."/>
        </authorList>
    </citation>
    <scope>NUCLEOTIDE SEQUENCE</scope>
    <source>
        <strain evidence="1">AU44979</strain>
    </source>
</reference>
<evidence type="ECO:0000313" key="2">
    <source>
        <dbReference type="Proteomes" id="UP001172109"/>
    </source>
</evidence>
<feature type="non-terminal residue" evidence="1">
    <location>
        <position position="1"/>
    </location>
</feature>
<sequence>ITEQLVLFEVESTHRLGLASAEEDGRHFARATRALAFFNGLLARVRRYRGESTEQRQAVGAMLLSRVALPITPRMNPI</sequence>